<name>A0A8H7ZWY0_9FUNG</name>
<dbReference type="AlphaFoldDB" id="A0A8H7ZWY0"/>
<organism evidence="2 3">
    <name type="scientific">Olpidium bornovanus</name>
    <dbReference type="NCBI Taxonomy" id="278681"/>
    <lineage>
        <taxon>Eukaryota</taxon>
        <taxon>Fungi</taxon>
        <taxon>Fungi incertae sedis</taxon>
        <taxon>Olpidiomycota</taxon>
        <taxon>Olpidiomycotina</taxon>
        <taxon>Olpidiomycetes</taxon>
        <taxon>Olpidiales</taxon>
        <taxon>Olpidiaceae</taxon>
        <taxon>Olpidium</taxon>
    </lineage>
</organism>
<dbReference type="OrthoDB" id="1878647at2759"/>
<feature type="region of interest" description="Disordered" evidence="1">
    <location>
        <begin position="1"/>
        <end position="175"/>
    </location>
</feature>
<protein>
    <submittedName>
        <fullName evidence="2">Uncharacterized protein</fullName>
    </submittedName>
</protein>
<feature type="compositionally biased region" description="Basic and acidic residues" evidence="1">
    <location>
        <begin position="99"/>
        <end position="120"/>
    </location>
</feature>
<sequence>GVGWTAERDGKRRAGGIGNTQAAVKQDNTCQTAKPGAESAEGARQGRGGGFMEREEVVEYRKSARDDDDIWDEFGRLKKKKKQSGDVEEGRGGNSAAEPTRRIEAPDASRPEVRRVKSAGDEGDGEDDDDDDGEDDGRWAAWDDIISGGEAAAAGGKEGAEPRGKQREQRGSSVAAAAAPFAFEDATTPPPGFVVSAPTASADAVPEEEVRAVPHLPTGRVLGFAQIFEQERALKVCARELPEGARHGPTGRRHPEARQREAFSTGLPAILPEAMFSTGADLEVVDVGPRGKFGCYAMRRSASGGSLCLSRLVKAIQHQTG</sequence>
<evidence type="ECO:0000256" key="1">
    <source>
        <dbReference type="SAM" id="MobiDB-lite"/>
    </source>
</evidence>
<dbReference type="Proteomes" id="UP000673691">
    <property type="component" value="Unassembled WGS sequence"/>
</dbReference>
<feature type="compositionally biased region" description="Basic and acidic residues" evidence="1">
    <location>
        <begin position="52"/>
        <end position="65"/>
    </location>
</feature>
<feature type="compositionally biased region" description="Basic and acidic residues" evidence="1">
    <location>
        <begin position="158"/>
        <end position="170"/>
    </location>
</feature>
<feature type="compositionally biased region" description="Basic and acidic residues" evidence="1">
    <location>
        <begin position="1"/>
        <end position="12"/>
    </location>
</feature>
<evidence type="ECO:0000313" key="2">
    <source>
        <dbReference type="EMBL" id="KAG5460652.1"/>
    </source>
</evidence>
<feature type="compositionally biased region" description="Acidic residues" evidence="1">
    <location>
        <begin position="121"/>
        <end position="135"/>
    </location>
</feature>
<reference evidence="2 3" key="1">
    <citation type="journal article" name="Sci. Rep.">
        <title>Genome-scale phylogenetic analyses confirm Olpidium as the closest living zoosporic fungus to the non-flagellated, terrestrial fungi.</title>
        <authorList>
            <person name="Chang Y."/>
            <person name="Rochon D."/>
            <person name="Sekimoto S."/>
            <person name="Wang Y."/>
            <person name="Chovatia M."/>
            <person name="Sandor L."/>
            <person name="Salamov A."/>
            <person name="Grigoriev I.V."/>
            <person name="Stajich J.E."/>
            <person name="Spatafora J.W."/>
        </authorList>
    </citation>
    <scope>NUCLEOTIDE SEQUENCE [LARGE SCALE GENOMIC DNA]</scope>
    <source>
        <strain evidence="2">S191</strain>
    </source>
</reference>
<evidence type="ECO:0000313" key="3">
    <source>
        <dbReference type="Proteomes" id="UP000673691"/>
    </source>
</evidence>
<comment type="caution">
    <text evidence="2">The sequence shown here is derived from an EMBL/GenBank/DDBJ whole genome shotgun (WGS) entry which is preliminary data.</text>
</comment>
<feature type="compositionally biased region" description="Polar residues" evidence="1">
    <location>
        <begin position="19"/>
        <end position="32"/>
    </location>
</feature>
<keyword evidence="3" id="KW-1185">Reference proteome</keyword>
<feature type="non-terminal residue" evidence="2">
    <location>
        <position position="1"/>
    </location>
</feature>
<accession>A0A8H7ZWY0</accession>
<gene>
    <name evidence="2" type="ORF">BJ554DRAFT_7269</name>
</gene>
<proteinExistence type="predicted"/>
<dbReference type="EMBL" id="JAEFCI010004896">
    <property type="protein sequence ID" value="KAG5460652.1"/>
    <property type="molecule type" value="Genomic_DNA"/>
</dbReference>